<comment type="caution">
    <text evidence="2">The sequence shown here is derived from an EMBL/GenBank/DDBJ whole genome shotgun (WGS) entry which is preliminary data.</text>
</comment>
<reference evidence="2" key="2">
    <citation type="submission" date="2021-05" db="EMBL/GenBank/DDBJ databases">
        <title>Protein family content uncovers lineage relationships and bacterial pathway maintenance mechanisms in DPANN archaea.</title>
        <authorList>
            <person name="Castelle C.J."/>
            <person name="Meheust R."/>
            <person name="Jaffe A.L."/>
            <person name="Seitz K."/>
            <person name="Gong X."/>
            <person name="Baker B.J."/>
            <person name="Banfield J.F."/>
        </authorList>
    </citation>
    <scope>NUCLEOTIDE SEQUENCE</scope>
    <source>
        <strain evidence="2">RIFCSPLOWO2_01_FULL_AR10_48_17</strain>
    </source>
</reference>
<keyword evidence="1" id="KW-0812">Transmembrane</keyword>
<keyword evidence="1" id="KW-1133">Transmembrane helix</keyword>
<proteinExistence type="predicted"/>
<protein>
    <submittedName>
        <fullName evidence="2">Uncharacterized protein</fullName>
    </submittedName>
</protein>
<evidence type="ECO:0000313" key="2">
    <source>
        <dbReference type="EMBL" id="MBS3061675.1"/>
    </source>
</evidence>
<dbReference type="EMBL" id="JAGVWC010000010">
    <property type="protein sequence ID" value="MBS3061675.1"/>
    <property type="molecule type" value="Genomic_DNA"/>
</dbReference>
<feature type="transmembrane region" description="Helical" evidence="1">
    <location>
        <begin position="401"/>
        <end position="419"/>
    </location>
</feature>
<keyword evidence="1" id="KW-0472">Membrane</keyword>
<dbReference type="Proteomes" id="UP000675968">
    <property type="component" value="Unassembled WGS sequence"/>
</dbReference>
<evidence type="ECO:0000256" key="1">
    <source>
        <dbReference type="SAM" id="Phobius"/>
    </source>
</evidence>
<evidence type="ECO:0000313" key="3">
    <source>
        <dbReference type="Proteomes" id="UP000675968"/>
    </source>
</evidence>
<accession>A0A8T4LEG1</accession>
<dbReference type="AlphaFoldDB" id="A0A8T4LEG1"/>
<sequence length="447" mass="49937">MKRFSLLFTVLSLFALLFTPVFAAFSSSDAVLFVTEENHFLEKTEDVEQPTVAITHGNIKYWVLPVIRGTDVVTFIPIHINEKTVSQNQAVNEQLFSTANFLRSYLTYKNSLASQNKKWFLGSDNQLIIENLSTSLKDSVYRLNIVKSEFPEGSADIAKMQTNLNSMASSAATLSQSIFEFLQTESEFVSAPDTGKTAAIKDQQAATTELLLLLETQAREYKSQVSALKLKISNSNLPADKKNNFTKLVDPPEELYTIGSTSIGNWVILSNEALAQVQSIYTSSKSKTFLEDASNAFTVRNNQNATYAVLFGLDNELKTKTPYPTLETAIKDIASEQKKSTWTNQDQLQEAYTNWQNASEAYDNKQYDLAKTLGQKSKKAVLRVIADGTVEIEPDPINWDLLMNALIAGFILIILLYFVKNRNKIIGAIAQPAPEEGVDLNAWKRNM</sequence>
<gene>
    <name evidence="2" type="ORF">J4215_03780</name>
</gene>
<name>A0A8T4LEG1_9ARCH</name>
<organism evidence="2 3">
    <name type="scientific">Candidatus Iainarchaeum sp</name>
    <dbReference type="NCBI Taxonomy" id="3101447"/>
    <lineage>
        <taxon>Archaea</taxon>
        <taxon>Candidatus Iainarchaeota</taxon>
        <taxon>Candidatus Iainarchaeia</taxon>
        <taxon>Candidatus Iainarchaeales</taxon>
        <taxon>Candidatus Iainarchaeaceae</taxon>
        <taxon>Candidatus Iainarchaeum</taxon>
    </lineage>
</organism>
<reference evidence="2" key="1">
    <citation type="submission" date="2021-03" db="EMBL/GenBank/DDBJ databases">
        <authorList>
            <person name="Jaffe A."/>
        </authorList>
    </citation>
    <scope>NUCLEOTIDE SEQUENCE</scope>
    <source>
        <strain evidence="2">RIFCSPLOWO2_01_FULL_AR10_48_17</strain>
    </source>
</reference>